<accession>A0A238KDL0</accession>
<dbReference type="EMBL" id="FXYH01000006">
    <property type="protein sequence ID" value="SMX40667.1"/>
    <property type="molecule type" value="Genomic_DNA"/>
</dbReference>
<dbReference type="AlphaFoldDB" id="A0A238KDL0"/>
<dbReference type="InterPro" id="IPR000182">
    <property type="entry name" value="GNAT_dom"/>
</dbReference>
<gene>
    <name evidence="2" type="ORF">PEV8663_02078</name>
</gene>
<evidence type="ECO:0000313" key="3">
    <source>
        <dbReference type="Proteomes" id="UP000220836"/>
    </source>
</evidence>
<evidence type="ECO:0000259" key="1">
    <source>
        <dbReference type="PROSITE" id="PS51186"/>
    </source>
</evidence>
<sequence>MNLTSICSSPTLLPTSQVDACKVWHNLQHLETTYSGFGSWYWGKVVPGVTTGHRRILSAECDGVLSGVVIAKSEGEKKICTVWVPEQFRGQLVATRLMEDAMEWLDSEKPLFSVPSFRKQEFQAIVKKFGFQLEQTVHELYGTGRVEHVYNGTLKTKIDA</sequence>
<organism evidence="2 3">
    <name type="scientific">Pelagimonas varians</name>
    <dbReference type="NCBI Taxonomy" id="696760"/>
    <lineage>
        <taxon>Bacteria</taxon>
        <taxon>Pseudomonadati</taxon>
        <taxon>Pseudomonadota</taxon>
        <taxon>Alphaproteobacteria</taxon>
        <taxon>Rhodobacterales</taxon>
        <taxon>Roseobacteraceae</taxon>
        <taxon>Pelagimonas</taxon>
    </lineage>
</organism>
<dbReference type="CDD" id="cd04301">
    <property type="entry name" value="NAT_SF"/>
    <property type="match status" value="1"/>
</dbReference>
<dbReference type="InterPro" id="IPR016181">
    <property type="entry name" value="Acyl_CoA_acyltransferase"/>
</dbReference>
<protein>
    <recommendedName>
        <fullName evidence="1">N-acetyltransferase domain-containing protein</fullName>
    </recommendedName>
</protein>
<dbReference type="Pfam" id="PF00583">
    <property type="entry name" value="Acetyltransf_1"/>
    <property type="match status" value="1"/>
</dbReference>
<dbReference type="PROSITE" id="PS51186">
    <property type="entry name" value="GNAT"/>
    <property type="match status" value="1"/>
</dbReference>
<dbReference type="Gene3D" id="3.40.630.30">
    <property type="match status" value="1"/>
</dbReference>
<reference evidence="2 3" key="1">
    <citation type="submission" date="2017-05" db="EMBL/GenBank/DDBJ databases">
        <authorList>
            <person name="Song R."/>
            <person name="Chenine A.L."/>
            <person name="Ruprecht R.M."/>
        </authorList>
    </citation>
    <scope>NUCLEOTIDE SEQUENCE [LARGE SCALE GENOMIC DNA]</scope>
    <source>
        <strain evidence="2 3">CECT 8663</strain>
    </source>
</reference>
<dbReference type="RefSeq" id="WP_342769578.1">
    <property type="nucleotide sequence ID" value="NZ_QKMF01000007.1"/>
</dbReference>
<evidence type="ECO:0000313" key="2">
    <source>
        <dbReference type="EMBL" id="SMX40667.1"/>
    </source>
</evidence>
<dbReference type="Proteomes" id="UP000220836">
    <property type="component" value="Unassembled WGS sequence"/>
</dbReference>
<proteinExistence type="predicted"/>
<keyword evidence="3" id="KW-1185">Reference proteome</keyword>
<feature type="domain" description="N-acetyltransferase" evidence="1">
    <location>
        <begin position="13"/>
        <end position="156"/>
    </location>
</feature>
<name>A0A238KDL0_9RHOB</name>
<dbReference type="SUPFAM" id="SSF55729">
    <property type="entry name" value="Acyl-CoA N-acyltransferases (Nat)"/>
    <property type="match status" value="1"/>
</dbReference>
<dbReference type="GO" id="GO:0016747">
    <property type="term" value="F:acyltransferase activity, transferring groups other than amino-acyl groups"/>
    <property type="evidence" value="ECO:0007669"/>
    <property type="project" value="InterPro"/>
</dbReference>